<evidence type="ECO:0000313" key="10">
    <source>
        <dbReference type="EMBL" id="RTS39524.1"/>
    </source>
</evidence>
<sequence>MRQHRRLFLGLAALLVLLAQGSSLAAQGRPEPPVTPIGERHMKVTLELENAAPAPGTRTTLALLMEPERGWHGYWKTPGDAGFPNDVQWRLPKAASIGELQYPVPRPLLMQGLMNHVYEGPYALLATLRIPADARPGEPLPISARLRYLVCTERSCVPESADVETIVTPGDAATPDPARQARFDGWRRALPRPLRAEARYEFRNGRFRLGIPLPATVELTSPHVFPLSDTAFGYAAAQRFSRNGDTLVVEMAGNDVTELPAFSGVLGLGNGAGLAIQARPGSVPAAGQGLAVGDSAPQLRTTLLALLGAILGGLLLNVMPCVFPILSLKVLSLAKANPDAYGARNEALAYTAGAVLVCLALGAVLMALRALGSEIGWAFQLQNPAVILLLILLTSAMGLNLAGLFELGSLSAGSRLAGQDGPAGAFWTGGLAAFVGTPCSGPFMAGALGAALVLPPLAGLLVFAGLGFGLALPFLLLSFAPVLQGWLPRPGAWMQTLRRVLAIPLFASTVWLVWVLGRQTGVDGAVLGIAAALLLGLGLWFTGLRQQTLLRLRWWPAFLAMLLALGCIGLLPSNMEKTERSAKLAGEPFDQARLAALQAEGRPVFLYFTADWCLTCKVNERVAIDRQDTRQAFSKAGVVTMIGDWTDGDPQISRFITAHGHSGVPFYLWQHADGRTEILPQLLTPDSLPKLARDIPQD</sequence>
<protein>
    <submittedName>
        <fullName evidence="10">Thiol:disulfide interchange protein</fullName>
    </submittedName>
</protein>
<evidence type="ECO:0000256" key="3">
    <source>
        <dbReference type="ARBA" id="ARBA00022748"/>
    </source>
</evidence>
<keyword evidence="7" id="KW-0732">Signal</keyword>
<dbReference type="Pfam" id="PF11412">
    <property type="entry name" value="DsbD_N"/>
    <property type="match status" value="1"/>
</dbReference>
<dbReference type="EMBL" id="RXTL01000055">
    <property type="protein sequence ID" value="RTS39524.1"/>
    <property type="molecule type" value="Genomic_DNA"/>
</dbReference>
<feature type="transmembrane region" description="Helical" evidence="6">
    <location>
        <begin position="384"/>
        <end position="405"/>
    </location>
</feature>
<proteinExistence type="predicted"/>
<feature type="transmembrane region" description="Helical" evidence="6">
    <location>
        <begin position="460"/>
        <end position="487"/>
    </location>
</feature>
<evidence type="ECO:0000256" key="2">
    <source>
        <dbReference type="ARBA" id="ARBA00022692"/>
    </source>
</evidence>
<dbReference type="Pfam" id="PF13899">
    <property type="entry name" value="Thioredoxin_7"/>
    <property type="match status" value="1"/>
</dbReference>
<feature type="domain" description="Cytochrome C biogenesis protein transmembrane" evidence="8">
    <location>
        <begin position="304"/>
        <end position="513"/>
    </location>
</feature>
<reference evidence="10 11" key="1">
    <citation type="submission" date="2018-12" db="EMBL/GenBank/DDBJ databases">
        <title>Pseudomonas aeruginosa Diversity Panel.</title>
        <authorList>
            <person name="Snesrud E."/>
            <person name="Mcgann P."/>
        </authorList>
    </citation>
    <scope>NUCLEOTIDE SEQUENCE [LARGE SCALE GENOMIC DNA]</scope>
    <source>
        <strain evidence="10 11">MRSN6241</strain>
    </source>
</reference>
<keyword evidence="3" id="KW-0201">Cytochrome c-type biogenesis</keyword>
<dbReference type="SUPFAM" id="SSF52833">
    <property type="entry name" value="Thioredoxin-like"/>
    <property type="match status" value="1"/>
</dbReference>
<feature type="chain" id="PRO_5044793694" evidence="7">
    <location>
        <begin position="26"/>
        <end position="698"/>
    </location>
</feature>
<dbReference type="CDD" id="cd02953">
    <property type="entry name" value="DsbDgamma"/>
    <property type="match status" value="1"/>
</dbReference>
<dbReference type="GO" id="GO:0017004">
    <property type="term" value="P:cytochrome complex assembly"/>
    <property type="evidence" value="ECO:0007669"/>
    <property type="project" value="UniProtKB-KW"/>
</dbReference>
<feature type="signal peptide" evidence="7">
    <location>
        <begin position="1"/>
        <end position="25"/>
    </location>
</feature>
<dbReference type="PANTHER" id="PTHR32234:SF3">
    <property type="entry name" value="SUPPRESSION OF COPPER SENSITIVITY PROTEIN"/>
    <property type="match status" value="1"/>
</dbReference>
<feature type="domain" description="Thiol:disulfide interchange protein DsbD N-terminal" evidence="9">
    <location>
        <begin position="54"/>
        <end position="165"/>
    </location>
</feature>
<name>A0ABD7JT48_PSEAI</name>
<feature type="transmembrane region" description="Helical" evidence="6">
    <location>
        <begin position="522"/>
        <end position="542"/>
    </location>
</feature>
<keyword evidence="4 6" id="KW-1133">Transmembrane helix</keyword>
<evidence type="ECO:0000313" key="11">
    <source>
        <dbReference type="Proteomes" id="UP000276985"/>
    </source>
</evidence>
<evidence type="ECO:0000256" key="1">
    <source>
        <dbReference type="ARBA" id="ARBA00004141"/>
    </source>
</evidence>
<feature type="transmembrane region" description="Helical" evidence="6">
    <location>
        <begin position="554"/>
        <end position="571"/>
    </location>
</feature>
<comment type="caution">
    <text evidence="10">The sequence shown here is derived from an EMBL/GenBank/DDBJ whole genome shotgun (WGS) entry which is preliminary data.</text>
</comment>
<keyword evidence="5 6" id="KW-0472">Membrane</keyword>
<evidence type="ECO:0000256" key="5">
    <source>
        <dbReference type="ARBA" id="ARBA00023136"/>
    </source>
</evidence>
<gene>
    <name evidence="10" type="ORF">DY940_32270</name>
</gene>
<evidence type="ECO:0000259" key="9">
    <source>
        <dbReference type="Pfam" id="PF11412"/>
    </source>
</evidence>
<organism evidence="10 11">
    <name type="scientific">Pseudomonas aeruginosa</name>
    <dbReference type="NCBI Taxonomy" id="287"/>
    <lineage>
        <taxon>Bacteria</taxon>
        <taxon>Pseudomonadati</taxon>
        <taxon>Pseudomonadota</taxon>
        <taxon>Gammaproteobacteria</taxon>
        <taxon>Pseudomonadales</taxon>
        <taxon>Pseudomonadaceae</taxon>
        <taxon>Pseudomonas</taxon>
    </lineage>
</organism>
<dbReference type="InterPro" id="IPR003834">
    <property type="entry name" value="Cyt_c_assmbl_TM_dom"/>
</dbReference>
<accession>A0ABD7JT48</accession>
<keyword evidence="2 6" id="KW-0812">Transmembrane</keyword>
<feature type="transmembrane region" description="Helical" evidence="6">
    <location>
        <begin position="499"/>
        <end position="516"/>
    </location>
</feature>
<dbReference type="InterPro" id="IPR035671">
    <property type="entry name" value="DsbD_gamma"/>
</dbReference>
<feature type="transmembrane region" description="Helical" evidence="6">
    <location>
        <begin position="426"/>
        <end position="454"/>
    </location>
</feature>
<feature type="transmembrane region" description="Helical" evidence="6">
    <location>
        <begin position="347"/>
        <end position="372"/>
    </location>
</feature>
<dbReference type="InterPro" id="IPR036249">
    <property type="entry name" value="Thioredoxin-like_sf"/>
</dbReference>
<dbReference type="Gene3D" id="3.40.30.10">
    <property type="entry name" value="Glutaredoxin"/>
    <property type="match status" value="1"/>
</dbReference>
<dbReference type="GO" id="GO:0016020">
    <property type="term" value="C:membrane"/>
    <property type="evidence" value="ECO:0007669"/>
    <property type="project" value="UniProtKB-SubCell"/>
</dbReference>
<evidence type="ECO:0000256" key="6">
    <source>
        <dbReference type="SAM" id="Phobius"/>
    </source>
</evidence>
<evidence type="ECO:0000256" key="7">
    <source>
        <dbReference type="SAM" id="SignalP"/>
    </source>
</evidence>
<comment type="subcellular location">
    <subcellularLocation>
        <location evidence="1">Membrane</location>
        <topology evidence="1">Multi-pass membrane protein</topology>
    </subcellularLocation>
</comment>
<dbReference type="PANTHER" id="PTHR32234">
    <property type="entry name" value="THIOL:DISULFIDE INTERCHANGE PROTEIN DSBD"/>
    <property type="match status" value="1"/>
</dbReference>
<dbReference type="InterPro" id="IPR028250">
    <property type="entry name" value="DsbDN"/>
</dbReference>
<feature type="transmembrane region" description="Helical" evidence="6">
    <location>
        <begin position="303"/>
        <end position="326"/>
    </location>
</feature>
<dbReference type="AlphaFoldDB" id="A0ABD7JT48"/>
<dbReference type="Proteomes" id="UP000276985">
    <property type="component" value="Unassembled WGS sequence"/>
</dbReference>
<evidence type="ECO:0000256" key="4">
    <source>
        <dbReference type="ARBA" id="ARBA00022989"/>
    </source>
</evidence>
<evidence type="ECO:0000259" key="8">
    <source>
        <dbReference type="Pfam" id="PF02683"/>
    </source>
</evidence>
<dbReference type="Pfam" id="PF02683">
    <property type="entry name" value="DsbD_TM"/>
    <property type="match status" value="1"/>
</dbReference>